<dbReference type="AlphaFoldDB" id="A0AAN0NJN4"/>
<dbReference type="PANTHER" id="PTHR11019:SF190">
    <property type="entry name" value="ARAC-FAMILY REGULATORY PROTEIN"/>
    <property type="match status" value="1"/>
</dbReference>
<dbReference type="Pfam" id="PF12833">
    <property type="entry name" value="HTH_18"/>
    <property type="match status" value="1"/>
</dbReference>
<dbReference type="SUPFAM" id="SSF46689">
    <property type="entry name" value="Homeodomain-like"/>
    <property type="match status" value="2"/>
</dbReference>
<dbReference type="RefSeq" id="WP_342077947.1">
    <property type="nucleotide sequence ID" value="NZ_CP151767.2"/>
</dbReference>
<gene>
    <name evidence="4" type="ORF">AABB31_07205</name>
</gene>
<dbReference type="Gene3D" id="1.10.10.60">
    <property type="entry name" value="Homeodomain-like"/>
    <property type="match status" value="1"/>
</dbReference>
<evidence type="ECO:0000313" key="5">
    <source>
        <dbReference type="Proteomes" id="UP001470809"/>
    </source>
</evidence>
<evidence type="ECO:0000256" key="2">
    <source>
        <dbReference type="ARBA" id="ARBA00023163"/>
    </source>
</evidence>
<dbReference type="PANTHER" id="PTHR11019">
    <property type="entry name" value="HTH-TYPE TRANSCRIPTIONAL REGULATOR NIMR"/>
    <property type="match status" value="1"/>
</dbReference>
<dbReference type="SUPFAM" id="SSF51182">
    <property type="entry name" value="RmlC-like cupins"/>
    <property type="match status" value="1"/>
</dbReference>
<keyword evidence="1" id="KW-0805">Transcription regulation</keyword>
<dbReference type="InterPro" id="IPR009057">
    <property type="entry name" value="Homeodomain-like_sf"/>
</dbReference>
<dbReference type="CDD" id="cd06124">
    <property type="entry name" value="cupin_NimR-like_N"/>
    <property type="match status" value="1"/>
</dbReference>
<dbReference type="GO" id="GO:0043565">
    <property type="term" value="F:sequence-specific DNA binding"/>
    <property type="evidence" value="ECO:0007669"/>
    <property type="project" value="InterPro"/>
</dbReference>
<name>A0AAN0NJN4_9RHOB</name>
<dbReference type="Proteomes" id="UP001470809">
    <property type="component" value="Chromosome"/>
</dbReference>
<dbReference type="PROSITE" id="PS01124">
    <property type="entry name" value="HTH_ARAC_FAMILY_2"/>
    <property type="match status" value="1"/>
</dbReference>
<accession>A0AAN0NJN4</accession>
<feature type="domain" description="HTH araC/xylS-type" evidence="3">
    <location>
        <begin position="151"/>
        <end position="249"/>
    </location>
</feature>
<protein>
    <submittedName>
        <fullName evidence="4">Helix-turn-helix domain-containing protein</fullName>
    </submittedName>
</protein>
<proteinExistence type="predicted"/>
<dbReference type="InterPro" id="IPR011051">
    <property type="entry name" value="RmlC_Cupin_sf"/>
</dbReference>
<evidence type="ECO:0000313" key="4">
    <source>
        <dbReference type="EMBL" id="WZU68657.1"/>
    </source>
</evidence>
<evidence type="ECO:0000256" key="1">
    <source>
        <dbReference type="ARBA" id="ARBA00023015"/>
    </source>
</evidence>
<keyword evidence="2" id="KW-0804">Transcription</keyword>
<evidence type="ECO:0000259" key="3">
    <source>
        <dbReference type="PROSITE" id="PS01124"/>
    </source>
</evidence>
<sequence length="252" mass="28054">MAEDIPAAYCFFQDIAPRPPLDAVFDRDYLLYAAKGAMRLTVGPQSWLLPPSFAAWMPANTRFRVEIAKPVTSCSVLTRPSFCTNMPPEPAVFQMSVLARHMIRHCRDWGKGSPQPPEAEGFFLSLLNVCAVLVSRSVDVARPTATDPGLARAITISEARLNERLTAADIAQAANMSERTMQRRFADHLGMTWSEVLTRQRMIRAIELLSDDTLSVIETAGESGFASLSAFNRAFRVFARTTPSAFRRNLRK</sequence>
<dbReference type="KEGG" id="yrh:AABB31_07205"/>
<dbReference type="EMBL" id="CP151767">
    <property type="protein sequence ID" value="WZU68657.1"/>
    <property type="molecule type" value="Genomic_DNA"/>
</dbReference>
<dbReference type="GO" id="GO:0003700">
    <property type="term" value="F:DNA-binding transcription factor activity"/>
    <property type="evidence" value="ECO:0007669"/>
    <property type="project" value="InterPro"/>
</dbReference>
<keyword evidence="5" id="KW-1185">Reference proteome</keyword>
<dbReference type="SMART" id="SM00342">
    <property type="entry name" value="HTH_ARAC"/>
    <property type="match status" value="1"/>
</dbReference>
<organism evidence="4 5">
    <name type="scientific">Yoonia rhodophyticola</name>
    <dbReference type="NCBI Taxonomy" id="3137370"/>
    <lineage>
        <taxon>Bacteria</taxon>
        <taxon>Pseudomonadati</taxon>
        <taxon>Pseudomonadota</taxon>
        <taxon>Alphaproteobacteria</taxon>
        <taxon>Rhodobacterales</taxon>
        <taxon>Paracoccaceae</taxon>
        <taxon>Yoonia</taxon>
    </lineage>
</organism>
<reference evidence="4 5" key="2">
    <citation type="submission" date="2024-08" db="EMBL/GenBank/DDBJ databases">
        <title>Phylogenomic analyses of a clade within the roseobacter group suggest taxonomic reassignments of species of the genera Aestuariivita, Citreicella, Loktanella, Nautella, Pelagibaca, Ruegeria, Thalassobius, Thiobacimonas and Tropicibacter, and the proposal o.</title>
        <authorList>
            <person name="Jeon C.O."/>
        </authorList>
    </citation>
    <scope>NUCLEOTIDE SEQUENCE [LARGE SCALE GENOMIC DNA]</scope>
    <source>
        <strain evidence="4 5">SS1-5</strain>
    </source>
</reference>
<reference evidence="5" key="1">
    <citation type="submission" date="2024-04" db="EMBL/GenBank/DDBJ databases">
        <title>Phylogenomic analyses of a clade within the roseobacter group suggest taxonomic reassignments of species of the genera Aestuariivita, Citreicella, Loktanella, Nautella, Pelagibaca, Ruegeria, Thalassobius, Thiobacimonas and Tropicibacter, and the proposal o.</title>
        <authorList>
            <person name="Jeon C.O."/>
        </authorList>
    </citation>
    <scope>NUCLEOTIDE SEQUENCE [LARGE SCALE GENOMIC DNA]</scope>
    <source>
        <strain evidence="5">SS1-5</strain>
    </source>
</reference>
<dbReference type="InterPro" id="IPR018060">
    <property type="entry name" value="HTH_AraC"/>
</dbReference>